<reference evidence="3 4" key="1">
    <citation type="journal article" date="2015" name="Nature">
        <title>rRNA introns, odd ribosomes, and small enigmatic genomes across a large radiation of phyla.</title>
        <authorList>
            <person name="Brown C.T."/>
            <person name="Hug L.A."/>
            <person name="Thomas B.C."/>
            <person name="Sharon I."/>
            <person name="Castelle C.J."/>
            <person name="Singh A."/>
            <person name="Wilkins M.J."/>
            <person name="Williams K.H."/>
            <person name="Banfield J.F."/>
        </authorList>
    </citation>
    <scope>NUCLEOTIDE SEQUENCE [LARGE SCALE GENOMIC DNA]</scope>
</reference>
<dbReference type="PANTHER" id="PTHR43000">
    <property type="entry name" value="DTDP-D-GLUCOSE 4,6-DEHYDRATASE-RELATED"/>
    <property type="match status" value="1"/>
</dbReference>
<evidence type="ECO:0000256" key="1">
    <source>
        <dbReference type="ARBA" id="ARBA00007637"/>
    </source>
</evidence>
<dbReference type="Pfam" id="PF01370">
    <property type="entry name" value="Epimerase"/>
    <property type="match status" value="1"/>
</dbReference>
<name>A0A0G0ILI9_9BACT</name>
<sequence length="295" mass="34815">MKKILITGASGFIGRNLKEGLENEFNVYAPSSKELDLLNTEKLKKYLKEHKFDVVIHAATHNATRVSDKDLSQVFKNNLLMFFNLARLNSLYGRMFYFGSGAEYDKRYPIVKAREIDFDKRIPVDDYGFSKYIMAKYIKNVDNVYDLRLFGVFGKYEDWRIRFISNAICRVIYDMNITISKNVYFDYLYMGDLIKIVKYFIDKKEIKHKEYNVCTGKKIDLVTLGKKVKELSKKKSEVRVAKEGLGKEYSGDNSRLLKEIGEFKFTPLDESIRELYKWYFEKKNKLDKQEITKYT</sequence>
<evidence type="ECO:0000313" key="4">
    <source>
        <dbReference type="Proteomes" id="UP000034508"/>
    </source>
</evidence>
<dbReference type="AlphaFoldDB" id="A0A0G0ILI9"/>
<dbReference type="Proteomes" id="UP000034508">
    <property type="component" value="Unassembled WGS sequence"/>
</dbReference>
<dbReference type="EMBL" id="LBSM01000025">
    <property type="protein sequence ID" value="KKQ16901.1"/>
    <property type="molecule type" value="Genomic_DNA"/>
</dbReference>
<evidence type="ECO:0000313" key="3">
    <source>
        <dbReference type="EMBL" id="KKQ16901.1"/>
    </source>
</evidence>
<proteinExistence type="inferred from homology"/>
<organism evidence="3 4">
    <name type="scientific">Berkelbacteria bacterium GW2011_GWA1_36_9</name>
    <dbReference type="NCBI Taxonomy" id="1618331"/>
    <lineage>
        <taxon>Bacteria</taxon>
        <taxon>Candidatus Berkelbacteria</taxon>
    </lineage>
</organism>
<dbReference type="CDD" id="cd08946">
    <property type="entry name" value="SDR_e"/>
    <property type="match status" value="1"/>
</dbReference>
<dbReference type="SUPFAM" id="SSF51735">
    <property type="entry name" value="NAD(P)-binding Rossmann-fold domains"/>
    <property type="match status" value="1"/>
</dbReference>
<dbReference type="Gene3D" id="3.40.50.720">
    <property type="entry name" value="NAD(P)-binding Rossmann-like Domain"/>
    <property type="match status" value="1"/>
</dbReference>
<gene>
    <name evidence="3" type="ORF">US31_C0025G0001</name>
</gene>
<protein>
    <submittedName>
        <fullName evidence="3">NAD dependent epimerase/dehydratase family</fullName>
    </submittedName>
</protein>
<evidence type="ECO:0000259" key="2">
    <source>
        <dbReference type="Pfam" id="PF01370"/>
    </source>
</evidence>
<dbReference type="InterPro" id="IPR001509">
    <property type="entry name" value="Epimerase_deHydtase"/>
</dbReference>
<feature type="domain" description="NAD-dependent epimerase/dehydratase" evidence="2">
    <location>
        <begin position="4"/>
        <end position="214"/>
    </location>
</feature>
<comment type="caution">
    <text evidence="3">The sequence shown here is derived from an EMBL/GenBank/DDBJ whole genome shotgun (WGS) entry which is preliminary data.</text>
</comment>
<comment type="similarity">
    <text evidence="1">Belongs to the NAD(P)-dependent epimerase/dehydratase family.</text>
</comment>
<dbReference type="InterPro" id="IPR036291">
    <property type="entry name" value="NAD(P)-bd_dom_sf"/>
</dbReference>
<accession>A0A0G0ILI9</accession>